<keyword evidence="2" id="KW-1185">Reference proteome</keyword>
<dbReference type="RefSeq" id="WP_265582288.1">
    <property type="nucleotide sequence ID" value="NZ_CP036172.1"/>
</dbReference>
<reference evidence="1" key="1">
    <citation type="journal article" date="2001" name="Int. J. Syst. Evol. Microbiol.">
        <title>Methanofollis aquaemaris sp. nov., a methanogen isolated from an aquaculture fish pond.</title>
        <authorList>
            <person name="Lai M.C."/>
            <person name="Chen S.C."/>
        </authorList>
    </citation>
    <scope>NUCLEOTIDE SEQUENCE</scope>
    <source>
        <strain evidence="1">N2F9704</strain>
    </source>
</reference>
<gene>
    <name evidence="1" type="ORF">RJ40_05145</name>
</gene>
<proteinExistence type="predicted"/>
<protein>
    <submittedName>
        <fullName evidence="1">Uncharacterized protein</fullName>
    </submittedName>
</protein>
<dbReference type="KEGG" id="maqe:RJ40_05145"/>
<dbReference type="GeneID" id="76423722"/>
<sequence length="75" mass="8152">MEGKGAPGVPVTLPAFDPGEVERLLKQLEKEVESGETIEEVKTRSVSKAPRSFFGTDTIFPGSGKIPASYRIFLK</sequence>
<accession>A0A8A3S5E1</accession>
<dbReference type="EMBL" id="CP036172">
    <property type="protein sequence ID" value="QSZ66920.1"/>
    <property type="molecule type" value="Genomic_DNA"/>
</dbReference>
<evidence type="ECO:0000313" key="2">
    <source>
        <dbReference type="Proteomes" id="UP001042704"/>
    </source>
</evidence>
<name>A0A8A3S5E1_9EURY</name>
<organism evidence="1 2">
    <name type="scientific">Methanofollis aquaemaris</name>
    <dbReference type="NCBI Taxonomy" id="126734"/>
    <lineage>
        <taxon>Archaea</taxon>
        <taxon>Methanobacteriati</taxon>
        <taxon>Methanobacteriota</taxon>
        <taxon>Stenosarchaea group</taxon>
        <taxon>Methanomicrobia</taxon>
        <taxon>Methanomicrobiales</taxon>
        <taxon>Methanomicrobiaceae</taxon>
        <taxon>Methanofollis</taxon>
    </lineage>
</organism>
<reference evidence="1" key="2">
    <citation type="submission" date="2019-02" db="EMBL/GenBank/DDBJ databases">
        <authorList>
            <person name="Chen S.-C."/>
            <person name="Chien H.-H."/>
            <person name="Lai M.-C."/>
        </authorList>
    </citation>
    <scope>NUCLEOTIDE SEQUENCE</scope>
    <source>
        <strain evidence="1">N2F9704</strain>
    </source>
</reference>
<dbReference type="Proteomes" id="UP001042704">
    <property type="component" value="Chromosome"/>
</dbReference>
<evidence type="ECO:0000313" key="1">
    <source>
        <dbReference type="EMBL" id="QSZ66920.1"/>
    </source>
</evidence>
<dbReference type="AlphaFoldDB" id="A0A8A3S5E1"/>